<organism evidence="2 3">
    <name type="scientific">Phytophthora fragariae</name>
    <dbReference type="NCBI Taxonomy" id="53985"/>
    <lineage>
        <taxon>Eukaryota</taxon>
        <taxon>Sar</taxon>
        <taxon>Stramenopiles</taxon>
        <taxon>Oomycota</taxon>
        <taxon>Peronosporomycetes</taxon>
        <taxon>Peronosporales</taxon>
        <taxon>Peronosporaceae</taxon>
        <taxon>Phytophthora</taxon>
    </lineage>
</organism>
<dbReference type="AlphaFoldDB" id="A0A6G0S7C8"/>
<evidence type="ECO:0000313" key="3">
    <source>
        <dbReference type="Proteomes" id="UP000486351"/>
    </source>
</evidence>
<feature type="chain" id="PRO_5026096861" evidence="1">
    <location>
        <begin position="22"/>
        <end position="91"/>
    </location>
</feature>
<dbReference type="EMBL" id="QXFY01000221">
    <property type="protein sequence ID" value="KAE9351613.1"/>
    <property type="molecule type" value="Genomic_DNA"/>
</dbReference>
<accession>A0A6G0S7C8</accession>
<evidence type="ECO:0000313" key="2">
    <source>
        <dbReference type="EMBL" id="KAE9351613.1"/>
    </source>
</evidence>
<comment type="caution">
    <text evidence="2">The sequence shown here is derived from an EMBL/GenBank/DDBJ whole genome shotgun (WGS) entry which is preliminary data.</text>
</comment>
<evidence type="ECO:0000256" key="1">
    <source>
        <dbReference type="SAM" id="SignalP"/>
    </source>
</evidence>
<dbReference type="Proteomes" id="UP000486351">
    <property type="component" value="Unassembled WGS sequence"/>
</dbReference>
<proteinExistence type="predicted"/>
<name>A0A6G0S7C8_9STRA</name>
<feature type="signal peptide" evidence="1">
    <location>
        <begin position="1"/>
        <end position="21"/>
    </location>
</feature>
<sequence length="91" mass="9785">MACHINGCWLWRCTSMQRTMCCCVLPHRTTLNHGEAAQLTCNMLAASTCSVDASSGLIAASSGISQSSMLVQHTVQQCWTVWGFATSVKSS</sequence>
<protein>
    <submittedName>
        <fullName evidence="2">Uncharacterized protein</fullName>
    </submittedName>
</protein>
<reference evidence="2 3" key="1">
    <citation type="submission" date="2018-09" db="EMBL/GenBank/DDBJ databases">
        <title>Genomic investigation of the strawberry pathogen Phytophthora fragariae indicates pathogenicity is determined by transcriptional variation in three key races.</title>
        <authorList>
            <person name="Adams T.M."/>
            <person name="Armitage A.D."/>
            <person name="Sobczyk M.K."/>
            <person name="Bates H.J."/>
            <person name="Dunwell J.M."/>
            <person name="Nellist C.F."/>
            <person name="Harrison R.J."/>
        </authorList>
    </citation>
    <scope>NUCLEOTIDE SEQUENCE [LARGE SCALE GENOMIC DNA]</scope>
    <source>
        <strain evidence="2 3">NOV-77</strain>
    </source>
</reference>
<gene>
    <name evidence="2" type="ORF">PF008_g5848</name>
</gene>
<keyword evidence="1" id="KW-0732">Signal</keyword>